<comment type="similarity">
    <text evidence="1 13">Belongs to the DapB family.</text>
</comment>
<organism evidence="16 17">
    <name type="scientific">Pontiella agarivorans</name>
    <dbReference type="NCBI Taxonomy" id="3038953"/>
    <lineage>
        <taxon>Bacteria</taxon>
        <taxon>Pseudomonadati</taxon>
        <taxon>Kiritimatiellota</taxon>
        <taxon>Kiritimatiellia</taxon>
        <taxon>Kiritimatiellales</taxon>
        <taxon>Pontiellaceae</taxon>
        <taxon>Pontiella</taxon>
    </lineage>
</organism>
<evidence type="ECO:0000256" key="2">
    <source>
        <dbReference type="ARBA" id="ARBA00022490"/>
    </source>
</evidence>
<evidence type="ECO:0000256" key="7">
    <source>
        <dbReference type="ARBA" id="ARBA00023027"/>
    </source>
</evidence>
<dbReference type="Gene3D" id="3.40.50.720">
    <property type="entry name" value="NAD(P)-binding Rossmann-like Domain"/>
    <property type="match status" value="1"/>
</dbReference>
<comment type="caution">
    <text evidence="13">Was originally thought to be a dihydrodipicolinate reductase (DHDPR), catalyzing the conversion of dihydrodipicolinate to tetrahydrodipicolinate. However, it was shown in E.coli that the substrate of the enzymatic reaction is not dihydrodipicolinate (DHDP) but in fact (2S,4S)-4-hydroxy-2,3,4,5-tetrahydrodipicolinic acid (HTPA), the product released by the DapA-catalyzed reaction.</text>
</comment>
<comment type="catalytic activity">
    <reaction evidence="12 13">
        <text>(S)-2,3,4,5-tetrahydrodipicolinate + NAD(+) + H2O = (2S,4S)-4-hydroxy-2,3,4,5-tetrahydrodipicolinate + NADH + H(+)</text>
        <dbReference type="Rhea" id="RHEA:35323"/>
        <dbReference type="ChEBI" id="CHEBI:15377"/>
        <dbReference type="ChEBI" id="CHEBI:15378"/>
        <dbReference type="ChEBI" id="CHEBI:16845"/>
        <dbReference type="ChEBI" id="CHEBI:57540"/>
        <dbReference type="ChEBI" id="CHEBI:57945"/>
        <dbReference type="ChEBI" id="CHEBI:67139"/>
        <dbReference type="EC" id="1.17.1.8"/>
    </reaction>
</comment>
<comment type="caution">
    <text evidence="13">Lacks conserved residue(s) required for the propagation of feature annotation.</text>
</comment>
<evidence type="ECO:0000313" key="16">
    <source>
        <dbReference type="EMBL" id="MDZ8119422.1"/>
    </source>
</evidence>
<evidence type="ECO:0000256" key="1">
    <source>
        <dbReference type="ARBA" id="ARBA00006642"/>
    </source>
</evidence>
<feature type="active site" description="Proton donor/acceptor" evidence="13">
    <location>
        <position position="158"/>
    </location>
</feature>
<feature type="domain" description="Dihydrodipicolinate reductase C-terminal" evidence="15">
    <location>
        <begin position="130"/>
        <end position="266"/>
    </location>
</feature>
<dbReference type="Pfam" id="PF05173">
    <property type="entry name" value="DapB_C"/>
    <property type="match status" value="1"/>
</dbReference>
<evidence type="ECO:0000256" key="10">
    <source>
        <dbReference type="ARBA" id="ARBA00038983"/>
    </source>
</evidence>
<dbReference type="CDD" id="cd02274">
    <property type="entry name" value="DHDPR_N"/>
    <property type="match status" value="1"/>
</dbReference>
<dbReference type="PROSITE" id="PS01298">
    <property type="entry name" value="DAPB"/>
    <property type="match status" value="1"/>
</dbReference>
<gene>
    <name evidence="13 16" type="primary">dapB</name>
    <name evidence="16" type="ORF">P9H32_12390</name>
</gene>
<reference evidence="16 17" key="1">
    <citation type="journal article" date="2024" name="Appl. Environ. Microbiol.">
        <title>Pontiella agarivorans sp. nov., a novel marine anaerobic bacterium capable of degrading macroalgal polysaccharides and fixing nitrogen.</title>
        <authorList>
            <person name="Liu N."/>
            <person name="Kivenson V."/>
            <person name="Peng X."/>
            <person name="Cui Z."/>
            <person name="Lankiewicz T.S."/>
            <person name="Gosselin K.M."/>
            <person name="English C.J."/>
            <person name="Blair E.M."/>
            <person name="O'Malley M.A."/>
            <person name="Valentine D.L."/>
        </authorList>
    </citation>
    <scope>NUCLEOTIDE SEQUENCE [LARGE SCALE GENOMIC DNA]</scope>
    <source>
        <strain evidence="16 17">NLcol2</strain>
    </source>
</reference>
<feature type="active site" description="Proton donor" evidence="13">
    <location>
        <position position="162"/>
    </location>
</feature>
<dbReference type="InterPro" id="IPR036291">
    <property type="entry name" value="NAD(P)-bd_dom_sf"/>
</dbReference>
<dbReference type="Proteomes" id="UP001290861">
    <property type="component" value="Unassembled WGS sequence"/>
</dbReference>
<evidence type="ECO:0000256" key="11">
    <source>
        <dbReference type="ARBA" id="ARBA00049080"/>
    </source>
</evidence>
<evidence type="ECO:0000256" key="9">
    <source>
        <dbReference type="ARBA" id="ARBA00037922"/>
    </source>
</evidence>
<comment type="subcellular location">
    <subcellularLocation>
        <location evidence="13">Cytoplasm</location>
    </subcellularLocation>
</comment>
<comment type="caution">
    <text evidence="16">The sequence shown here is derived from an EMBL/GenBank/DDBJ whole genome shotgun (WGS) entry which is preliminary data.</text>
</comment>
<dbReference type="RefSeq" id="WP_322609205.1">
    <property type="nucleotide sequence ID" value="NZ_JARVCO010000010.1"/>
</dbReference>
<dbReference type="GO" id="GO:0008839">
    <property type="term" value="F:4-hydroxy-tetrahydrodipicolinate reductase"/>
    <property type="evidence" value="ECO:0007669"/>
    <property type="project" value="UniProtKB-EC"/>
</dbReference>
<keyword evidence="2 13" id="KW-0963">Cytoplasm</keyword>
<dbReference type="InterPro" id="IPR022663">
    <property type="entry name" value="DapB_C"/>
</dbReference>
<evidence type="ECO:0000256" key="6">
    <source>
        <dbReference type="ARBA" id="ARBA00023002"/>
    </source>
</evidence>
<comment type="function">
    <text evidence="13">Catalyzes the conversion of 4-hydroxy-tetrahydrodipicolinate (HTPA) to tetrahydrodipicolinate.</text>
</comment>
<evidence type="ECO:0000256" key="12">
    <source>
        <dbReference type="ARBA" id="ARBA00049396"/>
    </source>
</evidence>
<keyword evidence="7 13" id="KW-0520">NAD</keyword>
<evidence type="ECO:0000313" key="17">
    <source>
        <dbReference type="Proteomes" id="UP001290861"/>
    </source>
</evidence>
<evidence type="ECO:0000256" key="8">
    <source>
        <dbReference type="ARBA" id="ARBA00023154"/>
    </source>
</evidence>
<keyword evidence="5 13" id="KW-0220">Diaminopimelate biosynthesis</keyword>
<proteinExistence type="inferred from homology"/>
<feature type="binding site" evidence="13">
    <location>
        <position position="39"/>
    </location>
    <ligand>
        <name>NADP(+)</name>
        <dbReference type="ChEBI" id="CHEBI:58349"/>
    </ligand>
</feature>
<name>A0ABU5MYZ6_9BACT</name>
<keyword evidence="17" id="KW-1185">Reference proteome</keyword>
<feature type="binding site" evidence="13">
    <location>
        <begin position="9"/>
        <end position="14"/>
    </location>
    <ligand>
        <name>NAD(+)</name>
        <dbReference type="ChEBI" id="CHEBI:57540"/>
    </ligand>
</feature>
<dbReference type="SUPFAM" id="SSF55347">
    <property type="entry name" value="Glyceraldehyde-3-phosphate dehydrogenase-like, C-terminal domain"/>
    <property type="match status" value="1"/>
</dbReference>
<dbReference type="HAMAP" id="MF_00102">
    <property type="entry name" value="DapB"/>
    <property type="match status" value="1"/>
</dbReference>
<feature type="domain" description="Dihydrodipicolinate reductase N-terminal" evidence="14">
    <location>
        <begin position="3"/>
        <end position="127"/>
    </location>
</feature>
<comment type="catalytic activity">
    <reaction evidence="11 13">
        <text>(S)-2,3,4,5-tetrahydrodipicolinate + NADP(+) + H2O = (2S,4S)-4-hydroxy-2,3,4,5-tetrahydrodipicolinate + NADPH + H(+)</text>
        <dbReference type="Rhea" id="RHEA:35331"/>
        <dbReference type="ChEBI" id="CHEBI:15377"/>
        <dbReference type="ChEBI" id="CHEBI:15378"/>
        <dbReference type="ChEBI" id="CHEBI:16845"/>
        <dbReference type="ChEBI" id="CHEBI:57783"/>
        <dbReference type="ChEBI" id="CHEBI:58349"/>
        <dbReference type="ChEBI" id="CHEBI:67139"/>
        <dbReference type="EC" id="1.17.1.8"/>
    </reaction>
</comment>
<feature type="binding site" evidence="13">
    <location>
        <begin position="124"/>
        <end position="127"/>
    </location>
    <ligand>
        <name>NAD(+)</name>
        <dbReference type="ChEBI" id="CHEBI:57540"/>
    </ligand>
</feature>
<dbReference type="Gene3D" id="3.30.360.10">
    <property type="entry name" value="Dihydrodipicolinate Reductase, domain 2"/>
    <property type="match status" value="1"/>
</dbReference>
<evidence type="ECO:0000256" key="3">
    <source>
        <dbReference type="ARBA" id="ARBA00022605"/>
    </source>
</evidence>
<evidence type="ECO:0000256" key="4">
    <source>
        <dbReference type="ARBA" id="ARBA00022857"/>
    </source>
</evidence>
<dbReference type="InterPro" id="IPR023940">
    <property type="entry name" value="DHDPR_bac"/>
</dbReference>
<keyword evidence="8 13" id="KW-0457">Lysine biosynthesis</keyword>
<evidence type="ECO:0000259" key="15">
    <source>
        <dbReference type="Pfam" id="PF05173"/>
    </source>
</evidence>
<comment type="subunit">
    <text evidence="13">Homotetramer.</text>
</comment>
<dbReference type="Pfam" id="PF01113">
    <property type="entry name" value="DapB_N"/>
    <property type="match status" value="1"/>
</dbReference>
<feature type="binding site" evidence="13">
    <location>
        <position position="159"/>
    </location>
    <ligand>
        <name>(S)-2,3,4,5-tetrahydrodipicolinate</name>
        <dbReference type="ChEBI" id="CHEBI:16845"/>
    </ligand>
</feature>
<keyword evidence="3 13" id="KW-0028">Amino-acid biosynthesis</keyword>
<dbReference type="PIRSF" id="PIRSF000161">
    <property type="entry name" value="DHPR"/>
    <property type="match status" value="1"/>
</dbReference>
<evidence type="ECO:0000259" key="14">
    <source>
        <dbReference type="Pfam" id="PF01113"/>
    </source>
</evidence>
<sequence>MSVKVVIQGACGRMGKALIRCILEEKVQGLELVGAVDRREAEQGKDAGVMAGCKAAGVNVTNRLEEVGPDADVIIDFSSHTATAGNAPHIAEWGTAWVIGTTGLNEEEQAAVHAAAEKTPVVLSGNMSMGINLLCHLVELGAQSLKGKGYDVEVLESHHNQKKDSPSGTALMLGQAAADGYGWDLKEAQVDGRSGMPGERPEKEIGFHAIRGGDIVGDHTVMFAGVGELLELSHRATSRDVFAIGALQAALWVAGKEARLYTMKDAMKYVLGI</sequence>
<evidence type="ECO:0000256" key="13">
    <source>
        <dbReference type="HAMAP-Rule" id="MF_00102"/>
    </source>
</evidence>
<dbReference type="EMBL" id="JARVCO010000010">
    <property type="protein sequence ID" value="MDZ8119422.1"/>
    <property type="molecule type" value="Genomic_DNA"/>
</dbReference>
<dbReference type="NCBIfam" id="TIGR00036">
    <property type="entry name" value="dapB"/>
    <property type="match status" value="1"/>
</dbReference>
<dbReference type="SUPFAM" id="SSF51735">
    <property type="entry name" value="NAD(P)-binding Rossmann-fold domains"/>
    <property type="match status" value="1"/>
</dbReference>
<keyword evidence="4 13" id="KW-0521">NADP</keyword>
<feature type="binding site" evidence="13">
    <location>
        <begin position="168"/>
        <end position="169"/>
    </location>
    <ligand>
        <name>(S)-2,3,4,5-tetrahydrodipicolinate</name>
        <dbReference type="ChEBI" id="CHEBI:16845"/>
    </ligand>
</feature>
<feature type="binding site" evidence="13">
    <location>
        <begin position="100"/>
        <end position="102"/>
    </location>
    <ligand>
        <name>NAD(+)</name>
        <dbReference type="ChEBI" id="CHEBI:57540"/>
    </ligand>
</feature>
<dbReference type="InterPro" id="IPR000846">
    <property type="entry name" value="DapB_N"/>
</dbReference>
<accession>A0ABU5MYZ6</accession>
<dbReference type="EC" id="1.17.1.8" evidence="10 13"/>
<keyword evidence="6 13" id="KW-0560">Oxidoreductase</keyword>
<evidence type="ECO:0000256" key="5">
    <source>
        <dbReference type="ARBA" id="ARBA00022915"/>
    </source>
</evidence>
<comment type="pathway">
    <text evidence="9 13">Amino-acid biosynthesis; L-lysine biosynthesis via DAP pathway; (S)-tetrahydrodipicolinate from L-aspartate: step 4/4.</text>
</comment>
<dbReference type="PANTHER" id="PTHR20836">
    <property type="entry name" value="DIHYDRODIPICOLINATE REDUCTASE"/>
    <property type="match status" value="1"/>
</dbReference>
<protein>
    <recommendedName>
        <fullName evidence="10 13">4-hydroxy-tetrahydrodipicolinate reductase</fullName>
        <shortName evidence="13">HTPA reductase</shortName>
        <ecNumber evidence="10 13">1.17.1.8</ecNumber>
    </recommendedName>
</protein>
<dbReference type="InterPro" id="IPR022664">
    <property type="entry name" value="DapB_N_CS"/>
</dbReference>
<dbReference type="PANTHER" id="PTHR20836:SF0">
    <property type="entry name" value="4-HYDROXY-TETRAHYDRODIPICOLINATE REDUCTASE 1, CHLOROPLASTIC-RELATED"/>
    <property type="match status" value="1"/>
</dbReference>